<keyword evidence="3" id="KW-0813">Transport</keyword>
<proteinExistence type="inferred from homology"/>
<evidence type="ECO:0000256" key="7">
    <source>
        <dbReference type="ARBA" id="ARBA00023136"/>
    </source>
</evidence>
<comment type="subcellular location">
    <subcellularLocation>
        <location evidence="1">Cell membrane</location>
        <topology evidence="1">Multi-pass membrane protein</topology>
    </subcellularLocation>
</comment>
<evidence type="ECO:0000313" key="11">
    <source>
        <dbReference type="Proteomes" id="UP000555728"/>
    </source>
</evidence>
<sequence>MTVLETRLDGPLDVAVVLAGVMLLAALCLTVFRLLRGCTLPDRVVALDLISALLVAFLVLFALAVGVTAYMDAAIALALIAFLGTVAFARFAERDRPDGGRPVDDSRNDTGDGP</sequence>
<dbReference type="Proteomes" id="UP000555728">
    <property type="component" value="Unassembled WGS sequence"/>
</dbReference>
<dbReference type="Pfam" id="PF04066">
    <property type="entry name" value="MrpF_PhaF"/>
    <property type="match status" value="1"/>
</dbReference>
<dbReference type="PANTHER" id="PTHR34702:SF1">
    <property type="entry name" value="NA(+)_H(+) ANTIPORTER SUBUNIT F"/>
    <property type="match status" value="1"/>
</dbReference>
<evidence type="ECO:0000256" key="4">
    <source>
        <dbReference type="ARBA" id="ARBA00022475"/>
    </source>
</evidence>
<evidence type="ECO:0000256" key="3">
    <source>
        <dbReference type="ARBA" id="ARBA00022448"/>
    </source>
</evidence>
<feature type="region of interest" description="Disordered" evidence="8">
    <location>
        <begin position="95"/>
        <end position="114"/>
    </location>
</feature>
<keyword evidence="11" id="KW-1185">Reference proteome</keyword>
<keyword evidence="4" id="KW-1003">Cell membrane</keyword>
<keyword evidence="7 9" id="KW-0472">Membrane</keyword>
<dbReference type="InterPro" id="IPR007208">
    <property type="entry name" value="MrpF/PhaF-like"/>
</dbReference>
<keyword evidence="5 9" id="KW-0812">Transmembrane</keyword>
<feature type="transmembrane region" description="Helical" evidence="9">
    <location>
        <begin position="44"/>
        <end position="67"/>
    </location>
</feature>
<dbReference type="AlphaFoldDB" id="A0A7W6WJE4"/>
<reference evidence="10 11" key="1">
    <citation type="submission" date="2020-08" db="EMBL/GenBank/DDBJ databases">
        <title>Genome sequencing of Purple Non-Sulfur Bacteria from various extreme environments.</title>
        <authorList>
            <person name="Mayer M."/>
        </authorList>
    </citation>
    <scope>NUCLEOTIDE SEQUENCE [LARGE SCALE GENOMIC DNA]</scope>
    <source>
        <strain evidence="10 11">JA135</strain>
    </source>
</reference>
<evidence type="ECO:0000256" key="5">
    <source>
        <dbReference type="ARBA" id="ARBA00022692"/>
    </source>
</evidence>
<evidence type="ECO:0000256" key="2">
    <source>
        <dbReference type="ARBA" id="ARBA00009212"/>
    </source>
</evidence>
<accession>A0A7W6WJE4</accession>
<feature type="transmembrane region" description="Helical" evidence="9">
    <location>
        <begin position="73"/>
        <end position="92"/>
    </location>
</feature>
<dbReference type="PANTHER" id="PTHR34702">
    <property type="entry name" value="NA(+)/H(+) ANTIPORTER SUBUNIT F1"/>
    <property type="match status" value="1"/>
</dbReference>
<organism evidence="10 11">
    <name type="scientific">Roseospira goensis</name>
    <dbReference type="NCBI Taxonomy" id="391922"/>
    <lineage>
        <taxon>Bacteria</taxon>
        <taxon>Pseudomonadati</taxon>
        <taxon>Pseudomonadota</taxon>
        <taxon>Alphaproteobacteria</taxon>
        <taxon>Rhodospirillales</taxon>
        <taxon>Rhodospirillaceae</taxon>
        <taxon>Roseospira</taxon>
    </lineage>
</organism>
<comment type="similarity">
    <text evidence="2">Belongs to the CPA3 antiporters (TC 2.A.63) subunit F family.</text>
</comment>
<protein>
    <submittedName>
        <fullName evidence="10">Multicomponent Na+:H+ antiporter subunit F</fullName>
    </submittedName>
</protein>
<comment type="caution">
    <text evidence="10">The sequence shown here is derived from an EMBL/GenBank/DDBJ whole genome shotgun (WGS) entry which is preliminary data.</text>
</comment>
<name>A0A7W6WJE4_9PROT</name>
<dbReference type="EMBL" id="JACIGI010000004">
    <property type="protein sequence ID" value="MBB4285091.1"/>
    <property type="molecule type" value="Genomic_DNA"/>
</dbReference>
<evidence type="ECO:0000256" key="6">
    <source>
        <dbReference type="ARBA" id="ARBA00022989"/>
    </source>
</evidence>
<feature type="transmembrane region" description="Helical" evidence="9">
    <location>
        <begin position="12"/>
        <end position="32"/>
    </location>
</feature>
<evidence type="ECO:0000256" key="9">
    <source>
        <dbReference type="SAM" id="Phobius"/>
    </source>
</evidence>
<dbReference type="RefSeq" id="WP_184431944.1">
    <property type="nucleotide sequence ID" value="NZ_JACIGI010000004.1"/>
</dbReference>
<evidence type="ECO:0000256" key="1">
    <source>
        <dbReference type="ARBA" id="ARBA00004651"/>
    </source>
</evidence>
<evidence type="ECO:0000256" key="8">
    <source>
        <dbReference type="SAM" id="MobiDB-lite"/>
    </source>
</evidence>
<evidence type="ECO:0000313" key="10">
    <source>
        <dbReference type="EMBL" id="MBB4285091.1"/>
    </source>
</evidence>
<keyword evidence="6 9" id="KW-1133">Transmembrane helix</keyword>
<gene>
    <name evidence="10" type="ORF">GGD88_000805</name>
</gene>
<dbReference type="GO" id="GO:0015385">
    <property type="term" value="F:sodium:proton antiporter activity"/>
    <property type="evidence" value="ECO:0007669"/>
    <property type="project" value="TreeGrafter"/>
</dbReference>
<dbReference type="GO" id="GO:0005886">
    <property type="term" value="C:plasma membrane"/>
    <property type="evidence" value="ECO:0007669"/>
    <property type="project" value="UniProtKB-SubCell"/>
</dbReference>